<protein>
    <recommendedName>
        <fullName evidence="5 6">N5-carboxyaminoimidazole ribonucleotide synthase</fullName>
        <shortName evidence="5 6">N5-CAIR synthase</shortName>
        <ecNumber evidence="5 6">6.3.4.18</ecNumber>
    </recommendedName>
    <alternativeName>
        <fullName evidence="5 6">5-(carboxyamino)imidazole ribonucleotide synthetase</fullName>
    </alternativeName>
</protein>
<evidence type="ECO:0000256" key="3">
    <source>
        <dbReference type="ARBA" id="ARBA00022755"/>
    </source>
</evidence>
<dbReference type="InterPro" id="IPR005875">
    <property type="entry name" value="PurK"/>
</dbReference>
<dbReference type="GO" id="GO:0046872">
    <property type="term" value="F:metal ion binding"/>
    <property type="evidence" value="ECO:0007669"/>
    <property type="project" value="InterPro"/>
</dbReference>
<dbReference type="PANTHER" id="PTHR11609:SF5">
    <property type="entry name" value="PHOSPHORIBOSYLAMINOIMIDAZOLE CARBOXYLASE"/>
    <property type="match status" value="1"/>
</dbReference>
<feature type="binding site" evidence="5">
    <location>
        <position position="149"/>
    </location>
    <ligand>
        <name>ATP</name>
        <dbReference type="ChEBI" id="CHEBI:30616"/>
    </ligand>
</feature>
<evidence type="ECO:0000256" key="4">
    <source>
        <dbReference type="ARBA" id="ARBA00022840"/>
    </source>
</evidence>
<feature type="binding site" evidence="5">
    <location>
        <position position="192"/>
    </location>
    <ligand>
        <name>ATP</name>
        <dbReference type="ChEBI" id="CHEBI:30616"/>
    </ligand>
</feature>
<dbReference type="Pfam" id="PF17769">
    <property type="entry name" value="PurK_C"/>
    <property type="match status" value="1"/>
</dbReference>
<organism evidence="8 9">
    <name type="scientific">Synechococcus sp. (strain ATCC 27144 / PCC 6301 / SAUG 1402/1)</name>
    <name type="common">Anacystis nidulans</name>
    <dbReference type="NCBI Taxonomy" id="269084"/>
    <lineage>
        <taxon>Bacteria</taxon>
        <taxon>Bacillati</taxon>
        <taxon>Cyanobacteriota</taxon>
        <taxon>Cyanophyceae</taxon>
        <taxon>Synechococcales</taxon>
        <taxon>Synechococcaceae</taxon>
        <taxon>Synechococcus</taxon>
    </lineage>
</organism>
<evidence type="ECO:0000256" key="5">
    <source>
        <dbReference type="HAMAP-Rule" id="MF_01928"/>
    </source>
</evidence>
<dbReference type="RefSeq" id="WP_011242442.1">
    <property type="nucleotide sequence ID" value="NC_006576.1"/>
</dbReference>
<dbReference type="GO" id="GO:0005829">
    <property type="term" value="C:cytosol"/>
    <property type="evidence" value="ECO:0007669"/>
    <property type="project" value="TreeGrafter"/>
</dbReference>
<sequence>MNAIAVSPVQHVGVIGGGQLAWMLAPAAQQLGMSLHVQTPNDHDPAVAIADQTVLAAVADAAATAKLAQACDVITFENEFVDLPALTELEETGVRFRPRPAAIASLLDKLDQRQLLTRLGLPTPRFLAIAAATATESELTALGFPVVLKQRRHGYDGKGTQVLRSLAELQQALQSYGDTPLLLEEFIPFEQELAVMVARSQSGAIATFPVVQTHQQNQVCRWVVAPAAIPGALQKAVAAIARTLVETVDYVGVAGIELFQQGDRLWVNEIAPRTHNSGHYSLDACQTSQFEQQLRAIADLPLGSTALQWPGALMVNLLGFEDHQSGYAELRQQLAALPGACLYWYGKTESKPGRKLGHITLPLSGASSTERAQQAQTMLAQVEAIWPNPDTAHQP</sequence>
<comment type="function">
    <text evidence="6">Catalyzes the ATP-dependent conversion of 5-aminoimidazole ribonucleotide (AIR) and HCO(3)- to N5-carboxyaminoimidazole ribonucleotide (N5-CAIR).</text>
</comment>
<dbReference type="Gene3D" id="3.30.1490.20">
    <property type="entry name" value="ATP-grasp fold, A domain"/>
    <property type="match status" value="1"/>
</dbReference>
<dbReference type="SUPFAM" id="SSF56059">
    <property type="entry name" value="Glutathione synthetase ATP-binding domain-like"/>
    <property type="match status" value="1"/>
</dbReference>
<feature type="binding site" evidence="5">
    <location>
        <begin position="268"/>
        <end position="269"/>
    </location>
    <ligand>
        <name>ATP</name>
        <dbReference type="ChEBI" id="CHEBI:30616"/>
    </ligand>
</feature>
<dbReference type="InterPro" id="IPR040686">
    <property type="entry name" value="PurK_C"/>
</dbReference>
<proteinExistence type="inferred from homology"/>
<evidence type="ECO:0000256" key="6">
    <source>
        <dbReference type="RuleBase" id="RU361200"/>
    </source>
</evidence>
<feature type="binding site" evidence="5">
    <location>
        <begin position="184"/>
        <end position="187"/>
    </location>
    <ligand>
        <name>ATP</name>
        <dbReference type="ChEBI" id="CHEBI:30616"/>
    </ligand>
</feature>
<keyword evidence="1 5" id="KW-0436">Ligase</keyword>
<dbReference type="PROSITE" id="PS50975">
    <property type="entry name" value="ATP_GRASP"/>
    <property type="match status" value="1"/>
</dbReference>
<dbReference type="InterPro" id="IPR011054">
    <property type="entry name" value="Rudment_hybrid_motif"/>
</dbReference>
<dbReference type="KEGG" id="syc:syc0128_c"/>
<dbReference type="SUPFAM" id="SSF51246">
    <property type="entry name" value="Rudiment single hybrid motif"/>
    <property type="match status" value="1"/>
</dbReference>
<dbReference type="GO" id="GO:0034028">
    <property type="term" value="F:5-(carboxyamino)imidazole ribonucleotide synthase activity"/>
    <property type="evidence" value="ECO:0007669"/>
    <property type="project" value="UniProtKB-UniRule"/>
</dbReference>
<comment type="function">
    <text evidence="5">Catalyzes the ATP-dependent conversion of 5-aminoimidazole ribonucleotide (AIR) and HCO(3)(-) to N5-carboxyaminoimidazole ribonucleotide (N5-CAIR).</text>
</comment>
<dbReference type="NCBIfam" id="TIGR01161">
    <property type="entry name" value="purK"/>
    <property type="match status" value="1"/>
</dbReference>
<comment type="catalytic activity">
    <reaction evidence="5 6">
        <text>5-amino-1-(5-phospho-beta-D-ribosyl)imidazole + hydrogencarbonate + ATP = 5-carboxyamino-1-(5-phospho-D-ribosyl)imidazole + ADP + phosphate + 2 H(+)</text>
        <dbReference type="Rhea" id="RHEA:19317"/>
        <dbReference type="ChEBI" id="CHEBI:15378"/>
        <dbReference type="ChEBI" id="CHEBI:17544"/>
        <dbReference type="ChEBI" id="CHEBI:30616"/>
        <dbReference type="ChEBI" id="CHEBI:43474"/>
        <dbReference type="ChEBI" id="CHEBI:58730"/>
        <dbReference type="ChEBI" id="CHEBI:137981"/>
        <dbReference type="ChEBI" id="CHEBI:456216"/>
        <dbReference type="EC" id="6.3.4.18"/>
    </reaction>
</comment>
<dbReference type="EC" id="6.3.4.18" evidence="5 6"/>
<dbReference type="GO" id="GO:0006189">
    <property type="term" value="P:'de novo' IMP biosynthetic process"/>
    <property type="evidence" value="ECO:0007669"/>
    <property type="project" value="UniProtKB-UniRule"/>
</dbReference>
<gene>
    <name evidence="5 6 8" type="primary">purK</name>
    <name evidence="8" type="ordered locus">syc0128_c</name>
</gene>
<dbReference type="InterPro" id="IPR011761">
    <property type="entry name" value="ATP-grasp"/>
</dbReference>
<comment type="pathway">
    <text evidence="5 6">Purine metabolism; IMP biosynthesis via de novo pathway; 5-amino-1-(5-phospho-D-ribosyl)imidazole-4-carboxylate from 5-amino-1-(5-phospho-D-ribosyl)imidazole (N5-CAIR route): step 1/2.</text>
</comment>
<dbReference type="GO" id="GO:0004638">
    <property type="term" value="F:phosphoribosylaminoimidazole carboxylase activity"/>
    <property type="evidence" value="ECO:0007669"/>
    <property type="project" value="InterPro"/>
</dbReference>
<dbReference type="InterPro" id="IPR054350">
    <property type="entry name" value="PurT/PurK_preATP-grasp"/>
</dbReference>
<keyword evidence="3 5" id="KW-0658">Purine biosynthesis</keyword>
<evidence type="ECO:0000259" key="7">
    <source>
        <dbReference type="PROSITE" id="PS50975"/>
    </source>
</evidence>
<dbReference type="AlphaFoldDB" id="A0A0H3JZ24"/>
<dbReference type="Proteomes" id="UP000001175">
    <property type="component" value="Chromosome"/>
</dbReference>
<evidence type="ECO:0000313" key="8">
    <source>
        <dbReference type="EMBL" id="BAD78318.1"/>
    </source>
</evidence>
<reference evidence="8 9" key="1">
    <citation type="journal article" date="2007" name="Photosyn. Res.">
        <title>Complete nucleotide sequence of the freshwater unicellular cyanobacterium Synechococcus elongatus PCC 6301 chromosome: gene content and organization.</title>
        <authorList>
            <person name="Sugita C."/>
            <person name="Ogata K."/>
            <person name="Shikata M."/>
            <person name="Jikuya H."/>
            <person name="Takano J."/>
            <person name="Furumichi M."/>
            <person name="Kanehisa M."/>
            <person name="Omata T."/>
            <person name="Sugiura M."/>
            <person name="Sugita M."/>
        </authorList>
    </citation>
    <scope>NUCLEOTIDE SEQUENCE [LARGE SCALE GENOMIC DNA]</scope>
    <source>
        <strain evidence="9">ATCC 27144 / PCC 6301 / SAUG 1402/1</strain>
    </source>
</reference>
<dbReference type="SMR" id="A0A0H3JZ24"/>
<dbReference type="GO" id="GO:0005524">
    <property type="term" value="F:ATP binding"/>
    <property type="evidence" value="ECO:0007669"/>
    <property type="project" value="UniProtKB-UniRule"/>
</dbReference>
<dbReference type="InterPro" id="IPR013815">
    <property type="entry name" value="ATP_grasp_subdomain_1"/>
</dbReference>
<dbReference type="eggNOG" id="COG0026">
    <property type="taxonomic scope" value="Bacteria"/>
</dbReference>
<evidence type="ECO:0000256" key="1">
    <source>
        <dbReference type="ARBA" id="ARBA00022598"/>
    </source>
</evidence>
<dbReference type="GeneID" id="72430290"/>
<dbReference type="UniPathway" id="UPA00074">
    <property type="reaction ID" value="UER00942"/>
</dbReference>
<feature type="domain" description="ATP-grasp" evidence="7">
    <location>
        <begin position="113"/>
        <end position="298"/>
    </location>
</feature>
<evidence type="ECO:0000313" key="9">
    <source>
        <dbReference type="Proteomes" id="UP000001175"/>
    </source>
</evidence>
<keyword evidence="4 5" id="KW-0067">ATP-binding</keyword>
<comment type="subunit">
    <text evidence="5 6">Homodimer.</text>
</comment>
<keyword evidence="2 5" id="KW-0547">Nucleotide-binding</keyword>
<name>A0A0H3JZ24_SYNP6</name>
<comment type="caution">
    <text evidence="5">Lacks conserved residue(s) required for the propagation of feature annotation.</text>
</comment>
<accession>A0A0H3JZ24</accession>
<dbReference type="InterPro" id="IPR003135">
    <property type="entry name" value="ATP-grasp_carboxylate-amine"/>
</dbReference>
<dbReference type="PANTHER" id="PTHR11609">
    <property type="entry name" value="PURINE BIOSYNTHESIS PROTEIN 6/7, PUR6/7"/>
    <property type="match status" value="1"/>
</dbReference>
<dbReference type="NCBIfam" id="NF004679">
    <property type="entry name" value="PRK06019.1-5"/>
    <property type="match status" value="1"/>
</dbReference>
<dbReference type="Pfam" id="PF22660">
    <property type="entry name" value="RS_preATP-grasp-like"/>
    <property type="match status" value="1"/>
</dbReference>
<dbReference type="Gene3D" id="3.30.470.20">
    <property type="entry name" value="ATP-grasp fold, B domain"/>
    <property type="match status" value="1"/>
</dbReference>
<dbReference type="EMBL" id="AP008231">
    <property type="protein sequence ID" value="BAD78318.1"/>
    <property type="molecule type" value="Genomic_DNA"/>
</dbReference>
<comment type="similarity">
    <text evidence="5 6">Belongs to the PurK/PurT family.</text>
</comment>
<dbReference type="InterPro" id="IPR016185">
    <property type="entry name" value="PreATP-grasp_dom_sf"/>
</dbReference>
<dbReference type="Gene3D" id="3.40.50.20">
    <property type="match status" value="1"/>
</dbReference>
<feature type="binding site" evidence="5">
    <location>
        <position position="109"/>
    </location>
    <ligand>
        <name>ATP</name>
        <dbReference type="ChEBI" id="CHEBI:30616"/>
    </ligand>
</feature>
<dbReference type="Pfam" id="PF02222">
    <property type="entry name" value="ATP-grasp"/>
    <property type="match status" value="1"/>
</dbReference>
<dbReference type="SUPFAM" id="SSF52440">
    <property type="entry name" value="PreATP-grasp domain"/>
    <property type="match status" value="1"/>
</dbReference>
<dbReference type="HAMAP" id="MF_01928">
    <property type="entry name" value="PurK"/>
    <property type="match status" value="1"/>
</dbReference>
<evidence type="ECO:0000256" key="2">
    <source>
        <dbReference type="ARBA" id="ARBA00022741"/>
    </source>
</evidence>